<reference evidence="2 3" key="1">
    <citation type="submission" date="2020-08" db="EMBL/GenBank/DDBJ databases">
        <title>Genomic Encyclopedia of Type Strains, Phase III (KMG-III): the genomes of soil and plant-associated and newly described type strains.</title>
        <authorList>
            <person name="Whitman W."/>
        </authorList>
    </citation>
    <scope>NUCLEOTIDE SEQUENCE [LARGE SCALE GENOMIC DNA]</scope>
    <source>
        <strain evidence="2 3">SFB5A</strain>
    </source>
</reference>
<sequence>MAKERVTVCLPPCAPDDLRPALAAAMAPFEYDAQTDRPDEEWQGEWDYWYVSSGGLEFTVRSGHEDDPLIVRDGRGEDWPPRPRELCDGGPKGLLDLDTGRRHAAEAAGRRWDTWRAFSALHPPSLSYSYFRTKSHEDPGAYPEHRVLEDFARQPVIRAIRDDPALDERFGFDPVGWFGEDRDAFVKRDVDAVLPTIALLTLDGRWLSGGSHPYDVYFNEYVDSLPDDTILVRVLYHG</sequence>
<evidence type="ECO:0000313" key="2">
    <source>
        <dbReference type="EMBL" id="MBB4987526.1"/>
    </source>
</evidence>
<evidence type="ECO:0000313" key="3">
    <source>
        <dbReference type="Proteomes" id="UP000582643"/>
    </source>
</evidence>
<evidence type="ECO:0000256" key="1">
    <source>
        <dbReference type="SAM" id="MobiDB-lite"/>
    </source>
</evidence>
<dbReference type="RefSeq" id="WP_116160661.1">
    <property type="nucleotide sequence ID" value="NZ_JACHJY010000024.1"/>
</dbReference>
<feature type="compositionally biased region" description="Basic and acidic residues" evidence="1">
    <location>
        <begin position="72"/>
        <end position="87"/>
    </location>
</feature>
<keyword evidence="3" id="KW-1185">Reference proteome</keyword>
<feature type="region of interest" description="Disordered" evidence="1">
    <location>
        <begin position="72"/>
        <end position="93"/>
    </location>
</feature>
<gene>
    <name evidence="2" type="ORF">GGE06_008499</name>
</gene>
<name>A0A7W7XHF9_9ACTN</name>
<organism evidence="2 3">
    <name type="scientific">Streptomyces nymphaeiformis</name>
    <dbReference type="NCBI Taxonomy" id="2663842"/>
    <lineage>
        <taxon>Bacteria</taxon>
        <taxon>Bacillati</taxon>
        <taxon>Actinomycetota</taxon>
        <taxon>Actinomycetes</taxon>
        <taxon>Kitasatosporales</taxon>
        <taxon>Streptomycetaceae</taxon>
        <taxon>Streptomyces</taxon>
    </lineage>
</organism>
<dbReference type="EMBL" id="JACHJY010000024">
    <property type="protein sequence ID" value="MBB4987526.1"/>
    <property type="molecule type" value="Genomic_DNA"/>
</dbReference>
<protein>
    <submittedName>
        <fullName evidence="2">Uncharacterized protein</fullName>
    </submittedName>
</protein>
<proteinExistence type="predicted"/>
<dbReference type="Proteomes" id="UP000582643">
    <property type="component" value="Unassembled WGS sequence"/>
</dbReference>
<accession>A0A7W7XHF9</accession>
<dbReference type="AlphaFoldDB" id="A0A7W7XHF9"/>
<comment type="caution">
    <text evidence="2">The sequence shown here is derived from an EMBL/GenBank/DDBJ whole genome shotgun (WGS) entry which is preliminary data.</text>
</comment>